<keyword evidence="3" id="KW-0479">Metal-binding</keyword>
<keyword evidence="4" id="KW-0539">Nucleus</keyword>
<feature type="non-terminal residue" evidence="5">
    <location>
        <position position="213"/>
    </location>
</feature>
<dbReference type="GO" id="GO:0000785">
    <property type="term" value="C:chromatin"/>
    <property type="evidence" value="ECO:0007669"/>
    <property type="project" value="TreeGrafter"/>
</dbReference>
<reference evidence="5" key="1">
    <citation type="submission" date="2023-08" db="EMBL/GenBank/DDBJ databases">
        <title>A de novo genome assembly of Solanum verrucosum Schlechtendal, a Mexican diploid species geographically isolated from the other diploid A-genome species in potato relatives.</title>
        <authorList>
            <person name="Hosaka K."/>
        </authorList>
    </citation>
    <scope>NUCLEOTIDE SEQUENCE</scope>
    <source>
        <tissue evidence="5">Young leaves</tissue>
    </source>
</reference>
<proteinExistence type="inferred from homology"/>
<dbReference type="GO" id="GO:0000118">
    <property type="term" value="C:histone deacetylase complex"/>
    <property type="evidence" value="ECO:0007669"/>
    <property type="project" value="TreeGrafter"/>
</dbReference>
<dbReference type="PANTHER" id="PTHR12549:SF11">
    <property type="entry name" value="LYSINE-SPECIFIC DEMETHYLASE JMJ25"/>
    <property type="match status" value="1"/>
</dbReference>
<accession>A0AAF0UBA3</accession>
<dbReference type="AlphaFoldDB" id="A0AAF0UBA3"/>
<name>A0AAF0UBA3_SOLVR</name>
<evidence type="ECO:0000256" key="4">
    <source>
        <dbReference type="ARBA" id="ARBA00023242"/>
    </source>
</evidence>
<gene>
    <name evidence="5" type="ORF">MTR67_035804</name>
</gene>
<evidence type="ECO:0000256" key="3">
    <source>
        <dbReference type="ARBA" id="ARBA00022723"/>
    </source>
</evidence>
<dbReference type="PANTHER" id="PTHR12549">
    <property type="entry name" value="JMJC DOMAIN-CONTAINING HISTONE DEMETHYLATION PROTEIN"/>
    <property type="match status" value="1"/>
</dbReference>
<comment type="subcellular location">
    <subcellularLocation>
        <location evidence="1">Nucleus</location>
    </subcellularLocation>
</comment>
<dbReference type="EMBL" id="CP133619">
    <property type="protein sequence ID" value="WMV42419.1"/>
    <property type="molecule type" value="Genomic_DNA"/>
</dbReference>
<dbReference type="GO" id="GO:0003712">
    <property type="term" value="F:transcription coregulator activity"/>
    <property type="evidence" value="ECO:0007669"/>
    <property type="project" value="TreeGrafter"/>
</dbReference>
<protein>
    <submittedName>
        <fullName evidence="5">Uncharacterized protein</fullName>
    </submittedName>
</protein>
<sequence>MFSLLCKLTFSLPQSCINVALCFVSPENVGECIRLTEEFRKLPQDHVAKEDKLEILRSLVQQTSVGLFSSIPGSSNFVFLGFGKGDNLLFVPQVKKMIFHAMTHAVCELGMRSHGTENDVVRVEVSLSSLKSSRQEADLAINYNCYSVLDRSTRQMIGKGHESQGLYLLSIPTPHVAFTSAGSSESLHSQLGHPSLLKLQKMVPCLSSLSLLE</sequence>
<dbReference type="GO" id="GO:0032454">
    <property type="term" value="F:histone H3K9 demethylase activity"/>
    <property type="evidence" value="ECO:0007669"/>
    <property type="project" value="InterPro"/>
</dbReference>
<dbReference type="InterPro" id="IPR045109">
    <property type="entry name" value="LSDs-like"/>
</dbReference>
<dbReference type="GO" id="GO:0031490">
    <property type="term" value="F:chromatin DNA binding"/>
    <property type="evidence" value="ECO:0007669"/>
    <property type="project" value="TreeGrafter"/>
</dbReference>
<evidence type="ECO:0000256" key="1">
    <source>
        <dbReference type="ARBA" id="ARBA00004123"/>
    </source>
</evidence>
<evidence type="ECO:0000313" key="6">
    <source>
        <dbReference type="Proteomes" id="UP001234989"/>
    </source>
</evidence>
<organism evidence="5 6">
    <name type="scientific">Solanum verrucosum</name>
    <dbReference type="NCBI Taxonomy" id="315347"/>
    <lineage>
        <taxon>Eukaryota</taxon>
        <taxon>Viridiplantae</taxon>
        <taxon>Streptophyta</taxon>
        <taxon>Embryophyta</taxon>
        <taxon>Tracheophyta</taxon>
        <taxon>Spermatophyta</taxon>
        <taxon>Magnoliopsida</taxon>
        <taxon>eudicotyledons</taxon>
        <taxon>Gunneridae</taxon>
        <taxon>Pentapetalae</taxon>
        <taxon>asterids</taxon>
        <taxon>lamiids</taxon>
        <taxon>Solanales</taxon>
        <taxon>Solanaceae</taxon>
        <taxon>Solanoideae</taxon>
        <taxon>Solaneae</taxon>
        <taxon>Solanum</taxon>
    </lineage>
</organism>
<dbReference type="GO" id="GO:0006357">
    <property type="term" value="P:regulation of transcription by RNA polymerase II"/>
    <property type="evidence" value="ECO:0007669"/>
    <property type="project" value="TreeGrafter"/>
</dbReference>
<comment type="similarity">
    <text evidence="2">Belongs to the JARID1 histone demethylase family.</text>
</comment>
<dbReference type="Proteomes" id="UP001234989">
    <property type="component" value="Chromosome 8"/>
</dbReference>
<evidence type="ECO:0000313" key="5">
    <source>
        <dbReference type="EMBL" id="WMV42419.1"/>
    </source>
</evidence>
<evidence type="ECO:0000256" key="2">
    <source>
        <dbReference type="ARBA" id="ARBA00006801"/>
    </source>
</evidence>
<dbReference type="Gene3D" id="2.60.120.650">
    <property type="entry name" value="Cupin"/>
    <property type="match status" value="1"/>
</dbReference>
<keyword evidence="6" id="KW-1185">Reference proteome</keyword>
<dbReference type="GO" id="GO:0046872">
    <property type="term" value="F:metal ion binding"/>
    <property type="evidence" value="ECO:0007669"/>
    <property type="project" value="UniProtKB-KW"/>
</dbReference>